<dbReference type="HAMAP" id="MF_00022">
    <property type="entry name" value="Glu_tRNA_synth_type1"/>
    <property type="match status" value="1"/>
</dbReference>
<feature type="domain" description="Glutamyl/glutaminyl-tRNA synthetase class Ib catalytic" evidence="8">
    <location>
        <begin position="2"/>
        <end position="318"/>
    </location>
</feature>
<protein>
    <recommendedName>
        <fullName evidence="7">Glutamate--tRNA ligase</fullName>
        <ecNumber evidence="7">6.1.1.17</ecNumber>
    </recommendedName>
    <alternativeName>
        <fullName evidence="7">Glutamyl-tRNA synthetase</fullName>
        <shortName evidence="7">GluRS</shortName>
    </alternativeName>
</protein>
<dbReference type="RefSeq" id="WP_366923287.1">
    <property type="nucleotide sequence ID" value="NZ_CP121694.1"/>
</dbReference>
<dbReference type="InterPro" id="IPR001412">
    <property type="entry name" value="aa-tRNA-synth_I_CS"/>
</dbReference>
<dbReference type="Pfam" id="PF19269">
    <property type="entry name" value="Anticodon_2"/>
    <property type="match status" value="1"/>
</dbReference>
<evidence type="ECO:0000313" key="10">
    <source>
        <dbReference type="EMBL" id="WRO20388.1"/>
    </source>
</evidence>
<evidence type="ECO:0000256" key="4">
    <source>
        <dbReference type="ARBA" id="ARBA00022840"/>
    </source>
</evidence>
<dbReference type="GO" id="GO:0006424">
    <property type="term" value="P:glutamyl-tRNA aminoacylation"/>
    <property type="evidence" value="ECO:0007669"/>
    <property type="project" value="UniProtKB-UniRule"/>
</dbReference>
<keyword evidence="2 7" id="KW-0436">Ligase</keyword>
<dbReference type="CDD" id="cd00808">
    <property type="entry name" value="GluRS_core"/>
    <property type="match status" value="1"/>
</dbReference>
<name>A0AAU0UKK1_9FIRM</name>
<feature type="short sequence motif" description="'HIGH' region" evidence="7">
    <location>
        <begin position="8"/>
        <end position="18"/>
    </location>
</feature>
<keyword evidence="5 7" id="KW-0648">Protein biosynthesis</keyword>
<dbReference type="KEGG" id="dbc:MFMK1_000150"/>
<sequence>MIRVRFAPSPTGPLHIGGARSALFNYLLAKKNGGKFIVRVEDTDRERSALEWEENILASLKWLGLEWDEGIQVGGEHGPYRQMERLDTYKNYTDKLLEAGHAYRCYCSTEELEADRQELMEKGELPRYLGRCRSLTEEQEKEFLNQGRKPVIRFRVPEGQQIVINDLVRGRVVFDSDGVGDYIIVKSDGIPTYNFAVVMDDALMNISHVVRGEEHLSNTPRQVLLYQALGIEAPKFAHISLILGKDRAKMSKRHGATSVVQYKKQGYLPEALVNFLALLGWSPEGEEEKFTLEELVQEFSLDRVAKNPAVFDIEKLNWLNGVYIRQTDTERIARMALPFLQEAGLVPDDEQEIDWDVFLSQVRVIQPYLVKVAEASEHFPLLLGEEVTFADKDTLAVLRDEQVPGVMESFKQKLAQLEELEPAVVKKMLKSITKELKLGGKQVFMPLRVALTGKTRGPELHDLIPVLGVSTCTNRVNSSLARANQQ</sequence>
<dbReference type="EC" id="6.1.1.17" evidence="7"/>
<dbReference type="InterPro" id="IPR000924">
    <property type="entry name" value="Glu/Gln-tRNA-synth"/>
</dbReference>
<dbReference type="GO" id="GO:0000049">
    <property type="term" value="F:tRNA binding"/>
    <property type="evidence" value="ECO:0007669"/>
    <property type="project" value="InterPro"/>
</dbReference>
<dbReference type="PRINTS" id="PR00987">
    <property type="entry name" value="TRNASYNTHGLU"/>
</dbReference>
<evidence type="ECO:0000256" key="7">
    <source>
        <dbReference type="HAMAP-Rule" id="MF_00022"/>
    </source>
</evidence>
<dbReference type="FunFam" id="3.40.50.620:FF:000045">
    <property type="entry name" value="Glutamate--tRNA ligase, mitochondrial"/>
    <property type="match status" value="1"/>
</dbReference>
<keyword evidence="4 7" id="KW-0067">ATP-binding</keyword>
<accession>A0AAU0UKK1</accession>
<evidence type="ECO:0000256" key="3">
    <source>
        <dbReference type="ARBA" id="ARBA00022741"/>
    </source>
</evidence>
<dbReference type="Gene3D" id="1.10.10.350">
    <property type="match status" value="1"/>
</dbReference>
<comment type="function">
    <text evidence="7">Catalyzes the attachment of glutamate to tRNA(Glu) in a two-step reaction: glutamate is first activated by ATP to form Glu-AMP and then transferred to the acceptor end of tRNA(Glu).</text>
</comment>
<comment type="catalytic activity">
    <reaction evidence="7">
        <text>tRNA(Glu) + L-glutamate + ATP = L-glutamyl-tRNA(Glu) + AMP + diphosphate</text>
        <dbReference type="Rhea" id="RHEA:23540"/>
        <dbReference type="Rhea" id="RHEA-COMP:9663"/>
        <dbReference type="Rhea" id="RHEA-COMP:9680"/>
        <dbReference type="ChEBI" id="CHEBI:29985"/>
        <dbReference type="ChEBI" id="CHEBI:30616"/>
        <dbReference type="ChEBI" id="CHEBI:33019"/>
        <dbReference type="ChEBI" id="CHEBI:78442"/>
        <dbReference type="ChEBI" id="CHEBI:78520"/>
        <dbReference type="ChEBI" id="CHEBI:456215"/>
        <dbReference type="EC" id="6.1.1.17"/>
    </reaction>
</comment>
<evidence type="ECO:0000256" key="1">
    <source>
        <dbReference type="ARBA" id="ARBA00007894"/>
    </source>
</evidence>
<dbReference type="GO" id="GO:0004818">
    <property type="term" value="F:glutamate-tRNA ligase activity"/>
    <property type="evidence" value="ECO:0007669"/>
    <property type="project" value="UniProtKB-UniRule"/>
</dbReference>
<dbReference type="InterPro" id="IPR020058">
    <property type="entry name" value="Glu/Gln-tRNA-synth_Ib_cat-dom"/>
</dbReference>
<evidence type="ECO:0000256" key="5">
    <source>
        <dbReference type="ARBA" id="ARBA00022917"/>
    </source>
</evidence>
<dbReference type="NCBIfam" id="TIGR00464">
    <property type="entry name" value="gltX_bact"/>
    <property type="match status" value="1"/>
</dbReference>
<reference evidence="10 11" key="1">
    <citation type="submission" date="2023-04" db="EMBL/GenBank/DDBJ databases">
        <authorList>
            <person name="Hsu D."/>
        </authorList>
    </citation>
    <scope>NUCLEOTIDE SEQUENCE [LARGE SCALE GENOMIC DNA]</scope>
    <source>
        <strain evidence="10 11">MK1</strain>
    </source>
</reference>
<organism evidence="10 11">
    <name type="scientific">Metallumcola ferriviriculae</name>
    <dbReference type="NCBI Taxonomy" id="3039180"/>
    <lineage>
        <taxon>Bacteria</taxon>
        <taxon>Bacillati</taxon>
        <taxon>Bacillota</taxon>
        <taxon>Clostridia</taxon>
        <taxon>Neomoorellales</taxon>
        <taxon>Desulfitibacteraceae</taxon>
        <taxon>Metallumcola</taxon>
    </lineage>
</organism>
<comment type="similarity">
    <text evidence="1 7">Belongs to the class-I aminoacyl-tRNA synthetase family. Glutamate--tRNA ligase type 1 subfamily.</text>
</comment>
<dbReference type="PANTHER" id="PTHR43311:SF2">
    <property type="entry name" value="GLUTAMATE--TRNA LIGASE, MITOCHONDRIAL-RELATED"/>
    <property type="match status" value="1"/>
</dbReference>
<comment type="subcellular location">
    <subcellularLocation>
        <location evidence="7">Cytoplasm</location>
    </subcellularLocation>
</comment>
<dbReference type="SUPFAM" id="SSF48163">
    <property type="entry name" value="An anticodon-binding domain of class I aminoacyl-tRNA synthetases"/>
    <property type="match status" value="1"/>
</dbReference>
<evidence type="ECO:0000256" key="2">
    <source>
        <dbReference type="ARBA" id="ARBA00022598"/>
    </source>
</evidence>
<dbReference type="PROSITE" id="PS00178">
    <property type="entry name" value="AA_TRNA_LIGASE_I"/>
    <property type="match status" value="1"/>
</dbReference>
<keyword evidence="3 7" id="KW-0547">Nucleotide-binding</keyword>
<gene>
    <name evidence="7 10" type="primary">gltX</name>
    <name evidence="10" type="ORF">MFMK1_000150</name>
</gene>
<dbReference type="InterPro" id="IPR014729">
    <property type="entry name" value="Rossmann-like_a/b/a_fold"/>
</dbReference>
<dbReference type="InterPro" id="IPR049940">
    <property type="entry name" value="GluQ/Sye"/>
</dbReference>
<proteinExistence type="inferred from homology"/>
<evidence type="ECO:0000259" key="9">
    <source>
        <dbReference type="Pfam" id="PF19269"/>
    </source>
</evidence>
<dbReference type="Proteomes" id="UP001329915">
    <property type="component" value="Chromosome"/>
</dbReference>
<keyword evidence="11" id="KW-1185">Reference proteome</keyword>
<dbReference type="SUPFAM" id="SSF52374">
    <property type="entry name" value="Nucleotidylyl transferase"/>
    <property type="match status" value="1"/>
</dbReference>
<dbReference type="Gene3D" id="3.40.50.620">
    <property type="entry name" value="HUPs"/>
    <property type="match status" value="1"/>
</dbReference>
<dbReference type="AlphaFoldDB" id="A0AAU0UKK1"/>
<dbReference type="InterPro" id="IPR045462">
    <property type="entry name" value="aa-tRNA-synth_I_cd-bd"/>
</dbReference>
<dbReference type="EMBL" id="CP121694">
    <property type="protein sequence ID" value="WRO20388.1"/>
    <property type="molecule type" value="Genomic_DNA"/>
</dbReference>
<keyword evidence="6 7" id="KW-0030">Aminoacyl-tRNA synthetase</keyword>
<evidence type="ECO:0000256" key="6">
    <source>
        <dbReference type="ARBA" id="ARBA00023146"/>
    </source>
</evidence>
<feature type="binding site" evidence="7">
    <location>
        <position position="252"/>
    </location>
    <ligand>
        <name>ATP</name>
        <dbReference type="ChEBI" id="CHEBI:30616"/>
    </ligand>
</feature>
<dbReference type="InterPro" id="IPR020751">
    <property type="entry name" value="aa-tRNA-synth_I_codon-bd_sub2"/>
</dbReference>
<dbReference type="InterPro" id="IPR033910">
    <property type="entry name" value="GluRS_core"/>
</dbReference>
<dbReference type="GO" id="GO:0005524">
    <property type="term" value="F:ATP binding"/>
    <property type="evidence" value="ECO:0007669"/>
    <property type="project" value="UniProtKB-UniRule"/>
</dbReference>
<feature type="domain" description="Aminoacyl-tRNA synthetase class I anticodon-binding" evidence="9">
    <location>
        <begin position="332"/>
        <end position="477"/>
    </location>
</feature>
<dbReference type="GO" id="GO:0008270">
    <property type="term" value="F:zinc ion binding"/>
    <property type="evidence" value="ECO:0007669"/>
    <property type="project" value="InterPro"/>
</dbReference>
<evidence type="ECO:0000313" key="11">
    <source>
        <dbReference type="Proteomes" id="UP001329915"/>
    </source>
</evidence>
<dbReference type="PANTHER" id="PTHR43311">
    <property type="entry name" value="GLUTAMATE--TRNA LIGASE"/>
    <property type="match status" value="1"/>
</dbReference>
<comment type="caution">
    <text evidence="7">Lacks conserved residue(s) required for the propagation of feature annotation.</text>
</comment>
<comment type="subunit">
    <text evidence="7">Monomer.</text>
</comment>
<dbReference type="InterPro" id="IPR008925">
    <property type="entry name" value="aa_tRNA-synth_I_cd-bd_sf"/>
</dbReference>
<dbReference type="Pfam" id="PF00749">
    <property type="entry name" value="tRNA-synt_1c"/>
    <property type="match status" value="1"/>
</dbReference>
<dbReference type="InterPro" id="IPR004527">
    <property type="entry name" value="Glu-tRNA-ligase_bac/mito"/>
</dbReference>
<feature type="short sequence motif" description="'KMSKS' region" evidence="7">
    <location>
        <begin position="249"/>
        <end position="253"/>
    </location>
</feature>
<evidence type="ECO:0000259" key="8">
    <source>
        <dbReference type="Pfam" id="PF00749"/>
    </source>
</evidence>
<keyword evidence="7" id="KW-0963">Cytoplasm</keyword>
<dbReference type="GO" id="GO:0005829">
    <property type="term" value="C:cytosol"/>
    <property type="evidence" value="ECO:0007669"/>
    <property type="project" value="TreeGrafter"/>
</dbReference>